<evidence type="ECO:0000256" key="13">
    <source>
        <dbReference type="PIRSR" id="PIRSR603542-2"/>
    </source>
</evidence>
<feature type="binding site" evidence="13">
    <location>
        <position position="108"/>
    </location>
    <ligand>
        <name>Mg(2+)</name>
        <dbReference type="ChEBI" id="CHEBI:18420"/>
    </ligand>
</feature>
<evidence type="ECO:0000256" key="5">
    <source>
        <dbReference type="ARBA" id="ARBA00019087"/>
    </source>
</evidence>
<evidence type="ECO:0000259" key="15">
    <source>
        <dbReference type="Pfam" id="PF17837"/>
    </source>
</evidence>
<evidence type="ECO:0000256" key="12">
    <source>
        <dbReference type="PIRSR" id="PIRSR603542-1"/>
    </source>
</evidence>
<dbReference type="AlphaFoldDB" id="A0A2T8HSC9"/>
<evidence type="ECO:0000256" key="9">
    <source>
        <dbReference type="ARBA" id="ARBA00031996"/>
    </source>
</evidence>
<evidence type="ECO:0000313" key="17">
    <source>
        <dbReference type="Proteomes" id="UP000245911"/>
    </source>
</evidence>
<keyword evidence="7" id="KW-0259">Enterobactin biosynthesis</keyword>
<keyword evidence="17" id="KW-1185">Reference proteome</keyword>
<evidence type="ECO:0000256" key="8">
    <source>
        <dbReference type="ARBA" id="ARBA00029894"/>
    </source>
</evidence>
<feature type="binding site" evidence="12">
    <location>
        <begin position="88"/>
        <end position="89"/>
    </location>
    <ligand>
        <name>CoA</name>
        <dbReference type="ChEBI" id="CHEBI:57287"/>
    </ligand>
</feature>
<dbReference type="Pfam" id="PF17837">
    <property type="entry name" value="4PPT_N"/>
    <property type="match status" value="1"/>
</dbReference>
<dbReference type="InterPro" id="IPR037143">
    <property type="entry name" value="4-PPantetheinyl_Trfase_dom_sf"/>
</dbReference>
<feature type="binding site" evidence="12">
    <location>
        <position position="154"/>
    </location>
    <ligand>
        <name>CoA</name>
        <dbReference type="ChEBI" id="CHEBI:57287"/>
    </ligand>
</feature>
<evidence type="ECO:0000259" key="14">
    <source>
        <dbReference type="Pfam" id="PF01648"/>
    </source>
</evidence>
<name>A0A2T8HSC9_9RHOB</name>
<dbReference type="EMBL" id="QDKM01000005">
    <property type="protein sequence ID" value="PVH28344.1"/>
    <property type="molecule type" value="Genomic_DNA"/>
</dbReference>
<feature type="binding site" evidence="13">
    <location>
        <position position="110"/>
    </location>
    <ligand>
        <name>Mg(2+)</name>
        <dbReference type="ChEBI" id="CHEBI:18420"/>
    </ligand>
</feature>
<comment type="function">
    <text evidence="1">Involved in the biosynthesis of the siderophore enterobactin (enterochelin), which is a macrocyclic trimeric lactone of N-(2,3-dihydroxybenzoyl)-serine. The serine trilactone serves as a scaffolding for the three catechol functionalities that provide hexadentate coordination for the tightly ligated iron(2+) atoms. Plays an essential role in the assembly of the enterobactin by catalyzing the transfer of the 4'-phosphopantetheine (Ppant) moiety from coenzyme A to the apo-domains of both EntB (ArCP domain) and EntF (PCP domain) to yield their holo-forms which make them competent for the activation of 2,3-dihydroxybenzoate (DHB) and L-serine, respectively.</text>
</comment>
<feature type="domain" description="4'-phosphopantetheinyl transferase" evidence="14">
    <location>
        <begin position="105"/>
        <end position="184"/>
    </location>
</feature>
<evidence type="ECO:0000256" key="3">
    <source>
        <dbReference type="ARBA" id="ARBA00008342"/>
    </source>
</evidence>
<dbReference type="PRINTS" id="PR01399">
    <property type="entry name" value="ENTSNTHTASED"/>
</dbReference>
<evidence type="ECO:0000256" key="6">
    <source>
        <dbReference type="ARBA" id="ARBA00022679"/>
    </source>
</evidence>
<feature type="binding site" evidence="12">
    <location>
        <position position="56"/>
    </location>
    <ligand>
        <name>CoA</name>
        <dbReference type="ChEBI" id="CHEBI:57287"/>
    </ligand>
</feature>
<feature type="binding site" evidence="12">
    <location>
        <position position="48"/>
    </location>
    <ligand>
        <name>CoA</name>
        <dbReference type="ChEBI" id="CHEBI:57287"/>
    </ligand>
</feature>
<dbReference type="UniPathway" id="UPA00017"/>
<keyword evidence="6 16" id="KW-0808">Transferase</keyword>
<evidence type="ECO:0000256" key="10">
    <source>
        <dbReference type="ARBA" id="ARBA00049176"/>
    </source>
</evidence>
<evidence type="ECO:0000313" key="16">
    <source>
        <dbReference type="EMBL" id="PVH28344.1"/>
    </source>
</evidence>
<evidence type="ECO:0000256" key="11">
    <source>
        <dbReference type="ARBA" id="ARBA00049191"/>
    </source>
</evidence>
<accession>A0A2T8HSC9</accession>
<comment type="catalytic activity">
    <reaction evidence="11">
        <text>apo-[peptidyl-carrier protein] + CoA = holo-[peptidyl-carrier protein] + adenosine 3',5'-bisphosphate + H(+)</text>
        <dbReference type="Rhea" id="RHEA:46228"/>
        <dbReference type="Rhea" id="RHEA-COMP:11479"/>
        <dbReference type="Rhea" id="RHEA-COMP:11480"/>
        <dbReference type="ChEBI" id="CHEBI:15378"/>
        <dbReference type="ChEBI" id="CHEBI:29999"/>
        <dbReference type="ChEBI" id="CHEBI:57287"/>
        <dbReference type="ChEBI" id="CHEBI:58343"/>
        <dbReference type="ChEBI" id="CHEBI:64479"/>
    </reaction>
</comment>
<comment type="pathway">
    <text evidence="2">Siderophore biosynthesis; enterobactin biosynthesis.</text>
</comment>
<dbReference type="Pfam" id="PF01648">
    <property type="entry name" value="ACPS"/>
    <property type="match status" value="1"/>
</dbReference>
<dbReference type="Proteomes" id="UP000245911">
    <property type="component" value="Unassembled WGS sequence"/>
</dbReference>
<feature type="binding site" evidence="12">
    <location>
        <position position="108"/>
    </location>
    <ligand>
        <name>CoA</name>
        <dbReference type="ChEBI" id="CHEBI:57287"/>
    </ligand>
</feature>
<dbReference type="PANTHER" id="PTHR38096:SF1">
    <property type="entry name" value="ENTEROBACTIN SYNTHASE COMPONENT D"/>
    <property type="match status" value="1"/>
</dbReference>
<keyword evidence="13" id="KW-0479">Metal-binding</keyword>
<comment type="caution">
    <text evidence="16">The sequence shown here is derived from an EMBL/GenBank/DDBJ whole genome shotgun (WGS) entry which is preliminary data.</text>
</comment>
<organism evidence="16 17">
    <name type="scientific">Pararhodobacter oceanensis</name>
    <dbReference type="NCBI Taxonomy" id="2172121"/>
    <lineage>
        <taxon>Bacteria</taxon>
        <taxon>Pseudomonadati</taxon>
        <taxon>Pseudomonadota</taxon>
        <taxon>Alphaproteobacteria</taxon>
        <taxon>Rhodobacterales</taxon>
        <taxon>Paracoccaceae</taxon>
        <taxon>Pararhodobacter</taxon>
    </lineage>
</organism>
<proteinExistence type="inferred from homology"/>
<dbReference type="GO" id="GO:0009366">
    <property type="term" value="C:enterobactin synthetase complex"/>
    <property type="evidence" value="ECO:0007669"/>
    <property type="project" value="InterPro"/>
</dbReference>
<feature type="binding site" evidence="12">
    <location>
        <position position="150"/>
    </location>
    <ligand>
        <name>CoA</name>
        <dbReference type="ChEBI" id="CHEBI:57287"/>
    </ligand>
</feature>
<dbReference type="GO" id="GO:0005886">
    <property type="term" value="C:plasma membrane"/>
    <property type="evidence" value="ECO:0007669"/>
    <property type="project" value="TreeGrafter"/>
</dbReference>
<gene>
    <name evidence="16" type="ORF">DDE20_12230</name>
</gene>
<comment type="similarity">
    <text evidence="3">Belongs to the P-Pant transferase superfamily. EntD family.</text>
</comment>
<protein>
    <recommendedName>
        <fullName evidence="5">Enterobactin synthase component D</fullName>
    </recommendedName>
    <alternativeName>
        <fullName evidence="8">4'-phosphopantetheinyl transferase EntD</fullName>
    </alternativeName>
    <alternativeName>
        <fullName evidence="9">Enterochelin synthase D</fullName>
    </alternativeName>
</protein>
<comment type="cofactor">
    <cofactor evidence="13">
        <name>Mg(2+)</name>
        <dbReference type="ChEBI" id="CHEBI:18420"/>
    </cofactor>
</comment>
<reference evidence="16 17" key="1">
    <citation type="submission" date="2018-04" db="EMBL/GenBank/DDBJ databases">
        <title>Pararhodobacter oceanense sp. nov., isolated from marine intertidal sediment.</title>
        <authorList>
            <person name="Wang X.-L."/>
            <person name="Du Z.-J."/>
        </authorList>
    </citation>
    <scope>NUCLEOTIDE SEQUENCE [LARGE SCALE GENOMIC DNA]</scope>
    <source>
        <strain evidence="16 17">AM505</strain>
    </source>
</reference>
<dbReference type="GO" id="GO:0008897">
    <property type="term" value="F:holo-[acyl-carrier-protein] synthase activity"/>
    <property type="evidence" value="ECO:0007669"/>
    <property type="project" value="InterPro"/>
</dbReference>
<dbReference type="InterPro" id="IPR041354">
    <property type="entry name" value="4PPT_N"/>
</dbReference>
<comment type="catalytic activity">
    <reaction evidence="10">
        <text>apo-[aryl-carrier protein] + CoA = holo-[aryl-carrier protein] + adenosine 3',5'-bisphosphate + H(+)</text>
        <dbReference type="Rhea" id="RHEA:48404"/>
        <dbReference type="Rhea" id="RHEA-COMP:15903"/>
        <dbReference type="Rhea" id="RHEA-COMP:17557"/>
        <dbReference type="ChEBI" id="CHEBI:15378"/>
        <dbReference type="ChEBI" id="CHEBI:29999"/>
        <dbReference type="ChEBI" id="CHEBI:57287"/>
        <dbReference type="ChEBI" id="CHEBI:58343"/>
        <dbReference type="ChEBI" id="CHEBI:64479"/>
    </reaction>
</comment>
<sequence>MSGAALSALMAQVFPPAVARGICAVARADVARLFHVEHSAVKSAVPARQREFAAGRIAARAAMGRDLPVVMAEDRAPVWPEGMAGSITHAGGWALAVAGTAERLIGIDLEVDAALPAEVWETVLTNSERAALRDMPDVGRWARVIFSAKECAYKVQYPRSNQVFGFEVFEVTLEPDSGVFTAVFQRDIAPFAAGDCLRGRYSIGGGFILTGIA</sequence>
<feature type="domain" description="4'-phosphopantetheinyl transferase N-terminal" evidence="15">
    <location>
        <begin position="37"/>
        <end position="98"/>
    </location>
</feature>
<dbReference type="GO" id="GO:0000287">
    <property type="term" value="F:magnesium ion binding"/>
    <property type="evidence" value="ECO:0007669"/>
    <property type="project" value="InterPro"/>
</dbReference>
<comment type="subunit">
    <text evidence="4">EntB, EntD, EntE, and EntF form a multienzyme complex called enterobactin synthase.</text>
</comment>
<dbReference type="PANTHER" id="PTHR38096">
    <property type="entry name" value="ENTEROBACTIN SYNTHASE COMPONENT D"/>
    <property type="match status" value="1"/>
</dbReference>
<evidence type="ECO:0000256" key="4">
    <source>
        <dbReference type="ARBA" id="ARBA00011503"/>
    </source>
</evidence>
<dbReference type="InterPro" id="IPR003542">
    <property type="entry name" value="Enbac_synth_compD-like"/>
</dbReference>
<evidence type="ECO:0000256" key="2">
    <source>
        <dbReference type="ARBA" id="ARBA00004993"/>
    </source>
</evidence>
<keyword evidence="13" id="KW-0460">Magnesium</keyword>
<dbReference type="InterPro" id="IPR008278">
    <property type="entry name" value="4-PPantetheinyl_Trfase_dom"/>
</dbReference>
<evidence type="ECO:0000256" key="1">
    <source>
        <dbReference type="ARBA" id="ARBA00003937"/>
    </source>
</evidence>
<evidence type="ECO:0000256" key="7">
    <source>
        <dbReference type="ARBA" id="ARBA00023191"/>
    </source>
</evidence>
<dbReference type="SUPFAM" id="SSF56214">
    <property type="entry name" value="4'-phosphopantetheinyl transferase"/>
    <property type="match status" value="1"/>
</dbReference>
<dbReference type="GO" id="GO:0009239">
    <property type="term" value="P:enterobactin biosynthetic process"/>
    <property type="evidence" value="ECO:0007669"/>
    <property type="project" value="UniProtKB-UniPathway"/>
</dbReference>